<dbReference type="RefSeq" id="WP_262530190.1">
    <property type="nucleotide sequence ID" value="NZ_JAOQJS010000006.1"/>
</dbReference>
<evidence type="ECO:0000313" key="1">
    <source>
        <dbReference type="EMBL" id="MEQ2454431.1"/>
    </source>
</evidence>
<keyword evidence="2" id="KW-1185">Reference proteome</keyword>
<dbReference type="Proteomes" id="UP001482186">
    <property type="component" value="Unassembled WGS sequence"/>
</dbReference>
<dbReference type="EMBL" id="JBBNFM010000006">
    <property type="protein sequence ID" value="MEQ2454431.1"/>
    <property type="molecule type" value="Genomic_DNA"/>
</dbReference>
<gene>
    <name evidence="1" type="ORF">AAAT04_10315</name>
</gene>
<comment type="caution">
    <text evidence="1">The sequence shown here is derived from an EMBL/GenBank/DDBJ whole genome shotgun (WGS) entry which is preliminary data.</text>
</comment>
<dbReference type="Pfam" id="PF11007">
    <property type="entry name" value="CotJA"/>
    <property type="match status" value="1"/>
</dbReference>
<proteinExistence type="predicted"/>
<dbReference type="InterPro" id="IPR020256">
    <property type="entry name" value="Spore_coat_CotJA"/>
</dbReference>
<reference evidence="1 2" key="1">
    <citation type="submission" date="2024-04" db="EMBL/GenBank/DDBJ databases">
        <title>Human intestinal bacterial collection.</title>
        <authorList>
            <person name="Pauvert C."/>
            <person name="Hitch T.C.A."/>
            <person name="Clavel T."/>
        </authorList>
    </citation>
    <scope>NUCLEOTIDE SEQUENCE [LARGE SCALE GENOMIC DNA]</scope>
    <source>
        <strain evidence="1 2">CLA-AA-H141</strain>
    </source>
</reference>
<sequence length="107" mass="11921">MEQYRNCNRNGGRYPAQPNLMMQYANNRNASSCNGNRQGTGGCSSRQDHCETTRKDVETCGRFSPHPVGMAYVPSQEFGELYDAKKGLCEGTMFPDLNLIFCGVRGK</sequence>
<evidence type="ECO:0000313" key="2">
    <source>
        <dbReference type="Proteomes" id="UP001482186"/>
    </source>
</evidence>
<organism evidence="1 2">
    <name type="scientific">Coprococcus ammoniilyticus</name>
    <dbReference type="NCBI Taxonomy" id="2981785"/>
    <lineage>
        <taxon>Bacteria</taxon>
        <taxon>Bacillati</taxon>
        <taxon>Bacillota</taxon>
        <taxon>Clostridia</taxon>
        <taxon>Lachnospirales</taxon>
        <taxon>Lachnospiraceae</taxon>
        <taxon>Coprococcus</taxon>
    </lineage>
</organism>
<accession>A0ABV1EL57</accession>
<protein>
    <submittedName>
        <fullName evidence="1">Spore coat associated protein CotJA</fullName>
    </submittedName>
</protein>
<name>A0ABV1EL57_9FIRM</name>